<organism evidence="3 4">
    <name type="scientific">Enhygromyxa salina</name>
    <dbReference type="NCBI Taxonomy" id="215803"/>
    <lineage>
        <taxon>Bacteria</taxon>
        <taxon>Pseudomonadati</taxon>
        <taxon>Myxococcota</taxon>
        <taxon>Polyangia</taxon>
        <taxon>Nannocystales</taxon>
        <taxon>Nannocystaceae</taxon>
        <taxon>Enhygromyxa</taxon>
    </lineage>
</organism>
<accession>A0A2S9XF14</accession>
<evidence type="ECO:0000256" key="1">
    <source>
        <dbReference type="SAM" id="MobiDB-lite"/>
    </source>
</evidence>
<dbReference type="InterPro" id="IPR025645">
    <property type="entry name" value="DUF4349"/>
</dbReference>
<evidence type="ECO:0000313" key="4">
    <source>
        <dbReference type="Proteomes" id="UP000237968"/>
    </source>
</evidence>
<dbReference type="Proteomes" id="UP000237968">
    <property type="component" value="Unassembled WGS sequence"/>
</dbReference>
<dbReference type="EMBL" id="PVNK01000242">
    <property type="protein sequence ID" value="PRP91452.1"/>
    <property type="molecule type" value="Genomic_DNA"/>
</dbReference>
<gene>
    <name evidence="3" type="ORF">ENSA5_55690</name>
</gene>
<dbReference type="PROSITE" id="PS51257">
    <property type="entry name" value="PROKAR_LIPOPROTEIN"/>
    <property type="match status" value="1"/>
</dbReference>
<name>A0A2S9XF14_9BACT</name>
<comment type="caution">
    <text evidence="3">The sequence shown here is derived from an EMBL/GenBank/DDBJ whole genome shotgun (WGS) entry which is preliminary data.</text>
</comment>
<reference evidence="3 4" key="1">
    <citation type="submission" date="2018-03" db="EMBL/GenBank/DDBJ databases">
        <title>Draft Genome Sequences of the Obligatory Marine Myxobacteria Enhygromyxa salina SWB005.</title>
        <authorList>
            <person name="Poehlein A."/>
            <person name="Moghaddam J.A."/>
            <person name="Harms H."/>
            <person name="Alanjari M."/>
            <person name="Koenig G.M."/>
            <person name="Daniel R."/>
            <person name="Schaeberle T.F."/>
        </authorList>
    </citation>
    <scope>NUCLEOTIDE SEQUENCE [LARGE SCALE GENOMIC DNA]</scope>
    <source>
        <strain evidence="3 4">SWB005</strain>
    </source>
</reference>
<protein>
    <recommendedName>
        <fullName evidence="2">DUF4349 domain-containing protein</fullName>
    </recommendedName>
</protein>
<dbReference type="Pfam" id="PF14257">
    <property type="entry name" value="DUF4349"/>
    <property type="match status" value="1"/>
</dbReference>
<keyword evidence="4" id="KW-1185">Reference proteome</keyword>
<evidence type="ECO:0000313" key="3">
    <source>
        <dbReference type="EMBL" id="PRP91452.1"/>
    </source>
</evidence>
<dbReference type="RefSeq" id="WP_106394793.1">
    <property type="nucleotide sequence ID" value="NZ_PVNK01000242.1"/>
</dbReference>
<dbReference type="AlphaFoldDB" id="A0A2S9XF14"/>
<feature type="domain" description="DUF4349" evidence="2">
    <location>
        <begin position="142"/>
        <end position="297"/>
    </location>
</feature>
<proteinExistence type="predicted"/>
<dbReference type="OrthoDB" id="186919at2"/>
<feature type="region of interest" description="Disordered" evidence="1">
    <location>
        <begin position="74"/>
        <end position="123"/>
    </location>
</feature>
<sequence length="316" mass="34749">MQPAASRRPRRALAVLLPLLICALPLWLSACKSKSGSYGPSAPSYNDYGGGDGYAAEGDYGYRSDVSEEVMAESLAPAPPEPRMAKKRKASFTRNKGEPELAEVPTDAAATDDTSTVAEPRSTPLEVEAPELDEAPTSAQKRQIIYTATMQVSVYDLEQALAFVESLPDRYGGWLHQRIDDQVVLRIPAAQLEAAMNAVAELGVVDYRLLEALDVTAQYTDLEARIRVLTQMQAHLQVLLDKAVSVEQALEIRRALDEVTLELELMRAQMRELSKSIAFSTLILRLTERGPGQDIPSSNDPFPWVDELGVEATDYR</sequence>
<evidence type="ECO:0000259" key="2">
    <source>
        <dbReference type="Pfam" id="PF14257"/>
    </source>
</evidence>